<gene>
    <name evidence="1" type="ORF">DAEQUDRAFT_727411</name>
</gene>
<protein>
    <submittedName>
        <fullName evidence="1">Uncharacterized protein</fullName>
    </submittedName>
</protein>
<keyword evidence="2" id="KW-1185">Reference proteome</keyword>
<dbReference type="EMBL" id="KV429063">
    <property type="protein sequence ID" value="KZT68766.1"/>
    <property type="molecule type" value="Genomic_DNA"/>
</dbReference>
<dbReference type="AlphaFoldDB" id="A0A165PY34"/>
<organism evidence="1 2">
    <name type="scientific">Daedalea quercina L-15889</name>
    <dbReference type="NCBI Taxonomy" id="1314783"/>
    <lineage>
        <taxon>Eukaryota</taxon>
        <taxon>Fungi</taxon>
        <taxon>Dikarya</taxon>
        <taxon>Basidiomycota</taxon>
        <taxon>Agaricomycotina</taxon>
        <taxon>Agaricomycetes</taxon>
        <taxon>Polyporales</taxon>
        <taxon>Fomitopsis</taxon>
    </lineage>
</organism>
<evidence type="ECO:0000313" key="2">
    <source>
        <dbReference type="Proteomes" id="UP000076727"/>
    </source>
</evidence>
<sequence length="59" mass="6511">MTNAPPSSLCKLVNRDGLLRRIANEWRRQPREIANVAVPGSAPSSFGLRDPVERIQVLG</sequence>
<feature type="non-terminal residue" evidence="1">
    <location>
        <position position="59"/>
    </location>
</feature>
<name>A0A165PY34_9APHY</name>
<accession>A0A165PY34</accession>
<reference evidence="1 2" key="1">
    <citation type="journal article" date="2016" name="Mol. Biol. Evol.">
        <title>Comparative Genomics of Early-Diverging Mushroom-Forming Fungi Provides Insights into the Origins of Lignocellulose Decay Capabilities.</title>
        <authorList>
            <person name="Nagy L.G."/>
            <person name="Riley R."/>
            <person name="Tritt A."/>
            <person name="Adam C."/>
            <person name="Daum C."/>
            <person name="Floudas D."/>
            <person name="Sun H."/>
            <person name="Yadav J.S."/>
            <person name="Pangilinan J."/>
            <person name="Larsson K.H."/>
            <person name="Matsuura K."/>
            <person name="Barry K."/>
            <person name="Labutti K."/>
            <person name="Kuo R."/>
            <person name="Ohm R.A."/>
            <person name="Bhattacharya S.S."/>
            <person name="Shirouzu T."/>
            <person name="Yoshinaga Y."/>
            <person name="Martin F.M."/>
            <person name="Grigoriev I.V."/>
            <person name="Hibbett D.S."/>
        </authorList>
    </citation>
    <scope>NUCLEOTIDE SEQUENCE [LARGE SCALE GENOMIC DNA]</scope>
    <source>
        <strain evidence="1 2">L-15889</strain>
    </source>
</reference>
<dbReference type="Proteomes" id="UP000076727">
    <property type="component" value="Unassembled WGS sequence"/>
</dbReference>
<evidence type="ECO:0000313" key="1">
    <source>
        <dbReference type="EMBL" id="KZT68766.1"/>
    </source>
</evidence>
<proteinExistence type="predicted"/>